<keyword evidence="5 8" id="KW-0460">Magnesium</keyword>
<dbReference type="HAMAP" id="MF_00101">
    <property type="entry name" value="AcpS"/>
    <property type="match status" value="1"/>
</dbReference>
<evidence type="ECO:0000313" key="10">
    <source>
        <dbReference type="EMBL" id="HEC68047.1"/>
    </source>
</evidence>
<gene>
    <name evidence="8 10" type="primary">acpS</name>
    <name evidence="10" type="ORF">ENI35_04450</name>
</gene>
<keyword evidence="1 8" id="KW-0444">Lipid biosynthesis</keyword>
<comment type="catalytic activity">
    <reaction evidence="8">
        <text>apo-[ACP] + CoA = holo-[ACP] + adenosine 3',5'-bisphosphate + H(+)</text>
        <dbReference type="Rhea" id="RHEA:12068"/>
        <dbReference type="Rhea" id="RHEA-COMP:9685"/>
        <dbReference type="Rhea" id="RHEA-COMP:9690"/>
        <dbReference type="ChEBI" id="CHEBI:15378"/>
        <dbReference type="ChEBI" id="CHEBI:29999"/>
        <dbReference type="ChEBI" id="CHEBI:57287"/>
        <dbReference type="ChEBI" id="CHEBI:58343"/>
        <dbReference type="ChEBI" id="CHEBI:64479"/>
        <dbReference type="EC" id="2.7.8.7"/>
    </reaction>
</comment>
<evidence type="ECO:0000259" key="9">
    <source>
        <dbReference type="Pfam" id="PF01648"/>
    </source>
</evidence>
<comment type="similarity">
    <text evidence="8">Belongs to the P-Pant transferase superfamily. AcpS family.</text>
</comment>
<feature type="domain" description="4'-phosphopantetheinyl transferase" evidence="9">
    <location>
        <begin position="4"/>
        <end position="121"/>
    </location>
</feature>
<keyword evidence="6 8" id="KW-0443">Lipid metabolism</keyword>
<evidence type="ECO:0000256" key="1">
    <source>
        <dbReference type="ARBA" id="ARBA00022516"/>
    </source>
</evidence>
<evidence type="ECO:0000256" key="5">
    <source>
        <dbReference type="ARBA" id="ARBA00022842"/>
    </source>
</evidence>
<comment type="function">
    <text evidence="8">Transfers the 4'-phosphopantetheine moiety from coenzyme A to a Ser of acyl-carrier-protein.</text>
</comment>
<proteinExistence type="inferred from homology"/>
<feature type="binding site" evidence="8">
    <location>
        <position position="8"/>
    </location>
    <ligand>
        <name>Mg(2+)</name>
        <dbReference type="ChEBI" id="CHEBI:18420"/>
    </ligand>
</feature>
<keyword evidence="4 8" id="KW-0276">Fatty acid metabolism</keyword>
<dbReference type="AlphaFoldDB" id="A0A7C1ZNT0"/>
<evidence type="ECO:0000256" key="6">
    <source>
        <dbReference type="ARBA" id="ARBA00023098"/>
    </source>
</evidence>
<dbReference type="NCBIfam" id="TIGR00556">
    <property type="entry name" value="pantethn_trn"/>
    <property type="match status" value="1"/>
</dbReference>
<comment type="subcellular location">
    <subcellularLocation>
        <location evidence="8">Cytoplasm</location>
    </subcellularLocation>
</comment>
<keyword evidence="2 8" id="KW-0808">Transferase</keyword>
<dbReference type="EC" id="2.7.8.7" evidence="8"/>
<name>A0A7C1ZNT0_DESA2</name>
<keyword evidence="3 8" id="KW-0479">Metal-binding</keyword>
<comment type="cofactor">
    <cofactor evidence="8">
        <name>Mg(2+)</name>
        <dbReference type="ChEBI" id="CHEBI:18420"/>
    </cofactor>
</comment>
<comment type="caution">
    <text evidence="10">The sequence shown here is derived from an EMBL/GenBank/DDBJ whole genome shotgun (WGS) entry which is preliminary data.</text>
</comment>
<dbReference type="GO" id="GO:0008897">
    <property type="term" value="F:holo-[acyl-carrier-protein] synthase activity"/>
    <property type="evidence" value="ECO:0007669"/>
    <property type="project" value="UniProtKB-UniRule"/>
</dbReference>
<organism evidence="10">
    <name type="scientific">Desulfofervidus auxilii</name>
    <dbReference type="NCBI Taxonomy" id="1621989"/>
    <lineage>
        <taxon>Bacteria</taxon>
        <taxon>Pseudomonadati</taxon>
        <taxon>Thermodesulfobacteriota</taxon>
        <taxon>Candidatus Desulfofervidia</taxon>
        <taxon>Candidatus Desulfofervidales</taxon>
        <taxon>Candidatus Desulfofervidaceae</taxon>
        <taxon>Candidatus Desulfofervidus</taxon>
    </lineage>
</organism>
<evidence type="ECO:0000256" key="7">
    <source>
        <dbReference type="ARBA" id="ARBA00023160"/>
    </source>
</evidence>
<dbReference type="GO" id="GO:0000287">
    <property type="term" value="F:magnesium ion binding"/>
    <property type="evidence" value="ECO:0007669"/>
    <property type="project" value="UniProtKB-UniRule"/>
</dbReference>
<feature type="binding site" evidence="8">
    <location>
        <position position="57"/>
    </location>
    <ligand>
        <name>Mg(2+)</name>
        <dbReference type="ChEBI" id="CHEBI:18420"/>
    </ligand>
</feature>
<evidence type="ECO:0000256" key="4">
    <source>
        <dbReference type="ARBA" id="ARBA00022832"/>
    </source>
</evidence>
<dbReference type="NCBIfam" id="TIGR00516">
    <property type="entry name" value="acpS"/>
    <property type="match status" value="1"/>
</dbReference>
<dbReference type="InterPro" id="IPR008278">
    <property type="entry name" value="4-PPantetheinyl_Trfase_dom"/>
</dbReference>
<evidence type="ECO:0000256" key="3">
    <source>
        <dbReference type="ARBA" id="ARBA00022723"/>
    </source>
</evidence>
<keyword evidence="7 8" id="KW-0275">Fatty acid biosynthesis</keyword>
<dbReference type="InterPro" id="IPR037143">
    <property type="entry name" value="4-PPantetheinyl_Trfase_dom_sf"/>
</dbReference>
<dbReference type="InterPro" id="IPR004568">
    <property type="entry name" value="Ppantetheine-prot_Trfase_dom"/>
</dbReference>
<evidence type="ECO:0000256" key="2">
    <source>
        <dbReference type="ARBA" id="ARBA00022679"/>
    </source>
</evidence>
<dbReference type="Proteomes" id="UP000885738">
    <property type="component" value="Unassembled WGS sequence"/>
</dbReference>
<keyword evidence="8" id="KW-0963">Cytoplasm</keyword>
<accession>A0A7C1ZNT0</accession>
<protein>
    <recommendedName>
        <fullName evidence="8">Holo-[acyl-carrier-protein] synthase</fullName>
        <shortName evidence="8">Holo-ACP synthase</shortName>
        <ecNumber evidence="8">2.7.8.7</ecNumber>
    </recommendedName>
    <alternativeName>
        <fullName evidence="8">4'-phosphopantetheinyl transferase AcpS</fullName>
    </alternativeName>
</protein>
<dbReference type="InterPro" id="IPR002582">
    <property type="entry name" value="ACPS"/>
</dbReference>
<dbReference type="SUPFAM" id="SSF56214">
    <property type="entry name" value="4'-phosphopantetheinyl transferase"/>
    <property type="match status" value="1"/>
</dbReference>
<dbReference type="GO" id="GO:0006633">
    <property type="term" value="P:fatty acid biosynthetic process"/>
    <property type="evidence" value="ECO:0007669"/>
    <property type="project" value="UniProtKB-UniRule"/>
</dbReference>
<dbReference type="GO" id="GO:0005737">
    <property type="term" value="C:cytoplasm"/>
    <property type="evidence" value="ECO:0007669"/>
    <property type="project" value="UniProtKB-SubCell"/>
</dbReference>
<evidence type="ECO:0000256" key="8">
    <source>
        <dbReference type="HAMAP-Rule" id="MF_00101"/>
    </source>
</evidence>
<dbReference type="Pfam" id="PF01648">
    <property type="entry name" value="ACPS"/>
    <property type="match status" value="1"/>
</dbReference>
<dbReference type="EMBL" id="DRIH01000153">
    <property type="protein sequence ID" value="HEC68047.1"/>
    <property type="molecule type" value="Genomic_DNA"/>
</dbReference>
<dbReference type="Gene3D" id="3.90.470.20">
    <property type="entry name" value="4'-phosphopantetheinyl transferase domain"/>
    <property type="match status" value="1"/>
</dbReference>
<sequence length="127" mass="14807">MIYGIGVDLVYIPRVMKLLERWGERFRQRIFTEKEIKYSFSKKLFQYELAARIGAKEAFAKALGLGWRQGLRWKDVEVVNLNTGQPVLNLYGRAQEICNEIGIKNCFVSLTHDRDYAVAVVILEKFF</sequence>
<reference evidence="10" key="1">
    <citation type="journal article" date="2020" name="mSystems">
        <title>Genome- and Community-Level Interaction Insights into Carbon Utilization and Element Cycling Functions of Hydrothermarchaeota in Hydrothermal Sediment.</title>
        <authorList>
            <person name="Zhou Z."/>
            <person name="Liu Y."/>
            <person name="Xu W."/>
            <person name="Pan J."/>
            <person name="Luo Z.H."/>
            <person name="Li M."/>
        </authorList>
    </citation>
    <scope>NUCLEOTIDE SEQUENCE [LARGE SCALE GENOMIC DNA]</scope>
    <source>
        <strain evidence="10">HyVt-389</strain>
    </source>
</reference>